<feature type="region of interest" description="Disordered" evidence="1">
    <location>
        <begin position="1"/>
        <end position="52"/>
    </location>
</feature>
<name>A0A0B6YPV4_9EUPU</name>
<organism evidence="2">
    <name type="scientific">Arion vulgaris</name>
    <dbReference type="NCBI Taxonomy" id="1028688"/>
    <lineage>
        <taxon>Eukaryota</taxon>
        <taxon>Metazoa</taxon>
        <taxon>Spiralia</taxon>
        <taxon>Lophotrochozoa</taxon>
        <taxon>Mollusca</taxon>
        <taxon>Gastropoda</taxon>
        <taxon>Heterobranchia</taxon>
        <taxon>Euthyneura</taxon>
        <taxon>Panpulmonata</taxon>
        <taxon>Eupulmonata</taxon>
        <taxon>Stylommatophora</taxon>
        <taxon>Helicina</taxon>
        <taxon>Arionoidea</taxon>
        <taxon>Arionidae</taxon>
        <taxon>Arion</taxon>
    </lineage>
</organism>
<evidence type="ECO:0000256" key="1">
    <source>
        <dbReference type="SAM" id="MobiDB-lite"/>
    </source>
</evidence>
<accession>A0A0B6YPV4</accession>
<evidence type="ECO:0000313" key="2">
    <source>
        <dbReference type="EMBL" id="CEK58299.1"/>
    </source>
</evidence>
<feature type="non-terminal residue" evidence="2">
    <location>
        <position position="1"/>
    </location>
</feature>
<reference evidence="2" key="1">
    <citation type="submission" date="2014-12" db="EMBL/GenBank/DDBJ databases">
        <title>Insight into the proteome of Arion vulgaris.</title>
        <authorList>
            <person name="Aradska J."/>
            <person name="Bulat T."/>
            <person name="Smidak R."/>
            <person name="Sarate P."/>
            <person name="Gangsoo J."/>
            <person name="Sialana F."/>
            <person name="Bilban M."/>
            <person name="Lubec G."/>
        </authorList>
    </citation>
    <scope>NUCLEOTIDE SEQUENCE</scope>
    <source>
        <tissue evidence="2">Skin</tissue>
    </source>
</reference>
<feature type="compositionally biased region" description="Polar residues" evidence="1">
    <location>
        <begin position="7"/>
        <end position="23"/>
    </location>
</feature>
<protein>
    <submittedName>
        <fullName evidence="2">Uncharacterized protein</fullName>
    </submittedName>
</protein>
<gene>
    <name evidence="2" type="primary">ORF32618</name>
</gene>
<proteinExistence type="predicted"/>
<sequence>INDAENVENNRNTLGHKSELNNLRRQKQQPPLLVNSKHSHGNNPVSTLHPQTRQQLEIDSSLCSNHKSRTQTTQTQNGVGTSVRAMTNGLKQQHPPTIRGNGTLANKQAGIIHKNESSPYTSSMQEHHINEI</sequence>
<dbReference type="AlphaFoldDB" id="A0A0B6YPV4"/>
<feature type="compositionally biased region" description="Polar residues" evidence="1">
    <location>
        <begin position="41"/>
        <end position="52"/>
    </location>
</feature>
<dbReference type="EMBL" id="HACG01011434">
    <property type="protein sequence ID" value="CEK58299.1"/>
    <property type="molecule type" value="Transcribed_RNA"/>
</dbReference>